<protein>
    <submittedName>
        <fullName evidence="2">Uncharacterized protein YlxW (UPF0749 family)</fullName>
    </submittedName>
</protein>
<dbReference type="Proteomes" id="UP000580910">
    <property type="component" value="Unassembled WGS sequence"/>
</dbReference>
<accession>A0A7W3IZ40</accession>
<dbReference type="Gene3D" id="3.30.70.1880">
    <property type="entry name" value="Protein of unknown function DUF881"/>
    <property type="match status" value="1"/>
</dbReference>
<dbReference type="Pfam" id="PF05949">
    <property type="entry name" value="DUF881"/>
    <property type="match status" value="1"/>
</dbReference>
<evidence type="ECO:0000256" key="1">
    <source>
        <dbReference type="ARBA" id="ARBA00009108"/>
    </source>
</evidence>
<evidence type="ECO:0000313" key="2">
    <source>
        <dbReference type="EMBL" id="MBA8803331.1"/>
    </source>
</evidence>
<dbReference type="RefSeq" id="WP_182538266.1">
    <property type="nucleotide sequence ID" value="NZ_JACGXA010000001.1"/>
</dbReference>
<evidence type="ECO:0000313" key="3">
    <source>
        <dbReference type="Proteomes" id="UP000580910"/>
    </source>
</evidence>
<dbReference type="PANTHER" id="PTHR37313">
    <property type="entry name" value="UPF0749 PROTEIN RV1825"/>
    <property type="match status" value="1"/>
</dbReference>
<dbReference type="InterPro" id="IPR010273">
    <property type="entry name" value="DUF881"/>
</dbReference>
<name>A0A7W3IZ40_9ACTN</name>
<proteinExistence type="inferred from homology"/>
<dbReference type="EMBL" id="JACGXA010000001">
    <property type="protein sequence ID" value="MBA8803331.1"/>
    <property type="molecule type" value="Genomic_DNA"/>
</dbReference>
<dbReference type="PANTHER" id="PTHR37313:SF2">
    <property type="entry name" value="UPF0749 PROTEIN YLXX"/>
    <property type="match status" value="1"/>
</dbReference>
<keyword evidence="3" id="KW-1185">Reference proteome</keyword>
<reference evidence="2 3" key="1">
    <citation type="submission" date="2020-07" db="EMBL/GenBank/DDBJ databases">
        <title>Sequencing the genomes of 1000 actinobacteria strains.</title>
        <authorList>
            <person name="Klenk H.-P."/>
        </authorList>
    </citation>
    <scope>NUCLEOTIDE SEQUENCE [LARGE SCALE GENOMIC DNA]</scope>
    <source>
        <strain evidence="2 3">DSM 21349</strain>
    </source>
</reference>
<organism evidence="2 3">
    <name type="scientific">Nocardioides ginsengisegetis</name>
    <dbReference type="NCBI Taxonomy" id="661491"/>
    <lineage>
        <taxon>Bacteria</taxon>
        <taxon>Bacillati</taxon>
        <taxon>Actinomycetota</taxon>
        <taxon>Actinomycetes</taxon>
        <taxon>Propionibacteriales</taxon>
        <taxon>Nocardioidaceae</taxon>
        <taxon>Nocardioides</taxon>
    </lineage>
</organism>
<gene>
    <name evidence="2" type="ORF">FB382_001622</name>
</gene>
<comment type="similarity">
    <text evidence="1">Belongs to the UPF0749 family.</text>
</comment>
<dbReference type="GO" id="GO:0005886">
    <property type="term" value="C:plasma membrane"/>
    <property type="evidence" value="ECO:0007669"/>
    <property type="project" value="TreeGrafter"/>
</dbReference>
<sequence length="251" mass="26819">MTDQSKPPAGPQDTGRQRLTEALRKPSRAQAIVGVLLAVVGFAAVTQVRANEVDSTYAGYREQDLIDVLNGLAGTTQRAQAEISRLEATREDLQSSTDARQAALDQAQARSDTLNILAGLVPVTGPGIRITIKELTAPVSTDDILDTIEELRAAGAEAMQINGQVRVIAQSSIQDAEGGFYVDDTLLEAPYVIDVIGDPHTLAGALSFPDGPTQRFEESGDEVTVDELNSLDIEAVRQPVQPQYAQPDPSQ</sequence>
<comment type="caution">
    <text evidence="2">The sequence shown here is derived from an EMBL/GenBank/DDBJ whole genome shotgun (WGS) entry which is preliminary data.</text>
</comment>
<dbReference type="AlphaFoldDB" id="A0A7W3IZ40"/>